<proteinExistence type="predicted"/>
<dbReference type="AlphaFoldDB" id="A0A2P2N161"/>
<name>A0A2P2N161_RHIMU</name>
<organism evidence="1">
    <name type="scientific">Rhizophora mucronata</name>
    <name type="common">Asiatic mangrove</name>
    <dbReference type="NCBI Taxonomy" id="61149"/>
    <lineage>
        <taxon>Eukaryota</taxon>
        <taxon>Viridiplantae</taxon>
        <taxon>Streptophyta</taxon>
        <taxon>Embryophyta</taxon>
        <taxon>Tracheophyta</taxon>
        <taxon>Spermatophyta</taxon>
        <taxon>Magnoliopsida</taxon>
        <taxon>eudicotyledons</taxon>
        <taxon>Gunneridae</taxon>
        <taxon>Pentapetalae</taxon>
        <taxon>rosids</taxon>
        <taxon>fabids</taxon>
        <taxon>Malpighiales</taxon>
        <taxon>Rhizophoraceae</taxon>
        <taxon>Rhizophora</taxon>
    </lineage>
</organism>
<sequence>MILCQKEIESDPLNRKNFRMCLQN</sequence>
<protein>
    <submittedName>
        <fullName evidence="1">Uncharacterized protein</fullName>
    </submittedName>
</protein>
<evidence type="ECO:0000313" key="1">
    <source>
        <dbReference type="EMBL" id="MBX36188.1"/>
    </source>
</evidence>
<accession>A0A2P2N161</accession>
<dbReference type="EMBL" id="GGEC01055704">
    <property type="protein sequence ID" value="MBX36188.1"/>
    <property type="molecule type" value="Transcribed_RNA"/>
</dbReference>
<reference evidence="1" key="1">
    <citation type="submission" date="2018-02" db="EMBL/GenBank/DDBJ databases">
        <title>Rhizophora mucronata_Transcriptome.</title>
        <authorList>
            <person name="Meera S.P."/>
            <person name="Sreeshan A."/>
            <person name="Augustine A."/>
        </authorList>
    </citation>
    <scope>NUCLEOTIDE SEQUENCE</scope>
    <source>
        <tissue evidence="1">Leaf</tissue>
    </source>
</reference>